<evidence type="ECO:0000313" key="3">
    <source>
        <dbReference type="Proteomes" id="UP000694396"/>
    </source>
</evidence>
<dbReference type="PANTHER" id="PTHR45703:SF1">
    <property type="entry name" value="DYNEINS HEAVY CHAIN"/>
    <property type="match status" value="1"/>
</dbReference>
<dbReference type="FunFam" id="1.20.58.1120:FF:000005">
    <property type="entry name" value="Dynein, axonemal, heavy chain 12"/>
    <property type="match status" value="1"/>
</dbReference>
<organism evidence="2 3">
    <name type="scientific">Cyanoderma ruficeps</name>
    <name type="common">rufous-capped babbler</name>
    <dbReference type="NCBI Taxonomy" id="181631"/>
    <lineage>
        <taxon>Eukaryota</taxon>
        <taxon>Metazoa</taxon>
        <taxon>Chordata</taxon>
        <taxon>Craniata</taxon>
        <taxon>Vertebrata</taxon>
        <taxon>Euteleostomi</taxon>
        <taxon>Archelosauria</taxon>
        <taxon>Archosauria</taxon>
        <taxon>Dinosauria</taxon>
        <taxon>Saurischia</taxon>
        <taxon>Theropoda</taxon>
        <taxon>Coelurosauria</taxon>
        <taxon>Aves</taxon>
        <taxon>Neognathae</taxon>
        <taxon>Neoaves</taxon>
        <taxon>Telluraves</taxon>
        <taxon>Australaves</taxon>
        <taxon>Passeriformes</taxon>
        <taxon>Sylvioidea</taxon>
        <taxon>Timaliidae</taxon>
        <taxon>Cyanoderma</taxon>
    </lineage>
</organism>
<dbReference type="AlphaFoldDB" id="A0A8C3RIF9"/>
<sequence>GRACAAYLETERKRWVLEWPGQVVLCVSQMYWTSEVHEVLRGGPKCFISAEVFCLIKQGKLSKQTRTTLGALVTIDVHARDVIKEMIESGVQSETDFQWLAQLRYYWQNENVRVCIINCTVKYAYEYLGNSPRLVITPLTDRCYRTLVWASSWDTCVLLWLCFLKAHRKIRPFLITA</sequence>
<dbReference type="GO" id="GO:0045505">
    <property type="term" value="F:dynein intermediate chain binding"/>
    <property type="evidence" value="ECO:0007669"/>
    <property type="project" value="InterPro"/>
</dbReference>
<dbReference type="InterPro" id="IPR035699">
    <property type="entry name" value="AAA_6"/>
</dbReference>
<evidence type="ECO:0000313" key="2">
    <source>
        <dbReference type="Ensembl" id="ENSCRFP00000021400.1"/>
    </source>
</evidence>
<keyword evidence="3" id="KW-1185">Reference proteome</keyword>
<dbReference type="Gene3D" id="1.20.58.1120">
    <property type="match status" value="1"/>
</dbReference>
<dbReference type="GO" id="GO:0051959">
    <property type="term" value="F:dynein light intermediate chain binding"/>
    <property type="evidence" value="ECO:0007669"/>
    <property type="project" value="InterPro"/>
</dbReference>
<reference evidence="2" key="2">
    <citation type="submission" date="2025-09" db="UniProtKB">
        <authorList>
            <consortium name="Ensembl"/>
        </authorList>
    </citation>
    <scope>IDENTIFICATION</scope>
</reference>
<dbReference type="PANTHER" id="PTHR45703">
    <property type="entry name" value="DYNEIN HEAVY CHAIN"/>
    <property type="match status" value="1"/>
</dbReference>
<protein>
    <recommendedName>
        <fullName evidence="1">Dynein heavy chain hydrolytic ATP-binding dynein motor region domain-containing protein</fullName>
    </recommendedName>
</protein>
<dbReference type="Pfam" id="PF12774">
    <property type="entry name" value="AAA_6"/>
    <property type="match status" value="1"/>
</dbReference>
<dbReference type="GO" id="GO:0007018">
    <property type="term" value="P:microtubule-based movement"/>
    <property type="evidence" value="ECO:0007669"/>
    <property type="project" value="InterPro"/>
</dbReference>
<dbReference type="Proteomes" id="UP000694396">
    <property type="component" value="Unplaced"/>
</dbReference>
<dbReference type="InterPro" id="IPR026983">
    <property type="entry name" value="DHC"/>
</dbReference>
<evidence type="ECO:0000259" key="1">
    <source>
        <dbReference type="Pfam" id="PF12774"/>
    </source>
</evidence>
<accession>A0A8C3RIF9</accession>
<reference evidence="2" key="1">
    <citation type="submission" date="2025-08" db="UniProtKB">
        <authorList>
            <consortium name="Ensembl"/>
        </authorList>
    </citation>
    <scope>IDENTIFICATION</scope>
</reference>
<dbReference type="GO" id="GO:0030286">
    <property type="term" value="C:dynein complex"/>
    <property type="evidence" value="ECO:0007669"/>
    <property type="project" value="InterPro"/>
</dbReference>
<feature type="domain" description="Dynein heavy chain hydrolytic ATP-binding dynein motor region" evidence="1">
    <location>
        <begin position="123"/>
        <end position="152"/>
    </location>
</feature>
<dbReference type="GO" id="GO:0005524">
    <property type="term" value="F:ATP binding"/>
    <property type="evidence" value="ECO:0007669"/>
    <property type="project" value="InterPro"/>
</dbReference>
<name>A0A8C3RIF9_9PASS</name>
<proteinExistence type="predicted"/>
<dbReference type="Ensembl" id="ENSCRFT00000022117.1">
    <property type="protein sequence ID" value="ENSCRFP00000021400.1"/>
    <property type="gene ID" value="ENSCRFG00000015841.1"/>
</dbReference>